<evidence type="ECO:0000313" key="4">
    <source>
        <dbReference type="Proteomes" id="UP001157006"/>
    </source>
</evidence>
<dbReference type="EMBL" id="OX451736">
    <property type="protein sequence ID" value="CAI8590118.1"/>
    <property type="molecule type" value="Genomic_DNA"/>
</dbReference>
<evidence type="ECO:0000256" key="2">
    <source>
        <dbReference type="SAM" id="Phobius"/>
    </source>
</evidence>
<evidence type="ECO:0008006" key="5">
    <source>
        <dbReference type="Google" id="ProtNLM"/>
    </source>
</evidence>
<feature type="transmembrane region" description="Helical" evidence="2">
    <location>
        <begin position="12"/>
        <end position="33"/>
    </location>
</feature>
<feature type="non-terminal residue" evidence="3">
    <location>
        <position position="1"/>
    </location>
</feature>
<proteinExistence type="predicted"/>
<keyword evidence="2" id="KW-1133">Transmembrane helix</keyword>
<sequence length="141" mass="16394">KAQKLNATMHCIGSFILLFFSFPCLVNQCLVVLDKTPCNITHSSKKPTKRQNKNHKKTSKPQRGVFISKAVKLLIVLSYYCFIHIAVWVPSHHTHTFFLSSFFISIFSQYLYYLLPKFLFIKLNTFHSLVSSNHQTNIQQK</sequence>
<feature type="transmembrane region" description="Helical" evidence="2">
    <location>
        <begin position="95"/>
        <end position="115"/>
    </location>
</feature>
<evidence type="ECO:0000256" key="1">
    <source>
        <dbReference type="SAM" id="MobiDB-lite"/>
    </source>
</evidence>
<keyword evidence="4" id="KW-1185">Reference proteome</keyword>
<feature type="region of interest" description="Disordered" evidence="1">
    <location>
        <begin position="42"/>
        <end position="61"/>
    </location>
</feature>
<evidence type="ECO:0000313" key="3">
    <source>
        <dbReference type="EMBL" id="CAI8590118.1"/>
    </source>
</evidence>
<feature type="compositionally biased region" description="Basic residues" evidence="1">
    <location>
        <begin position="43"/>
        <end position="60"/>
    </location>
</feature>
<dbReference type="Proteomes" id="UP001157006">
    <property type="component" value="Chromosome 1L"/>
</dbReference>
<accession>A0AAV0YYH5</accession>
<keyword evidence="2" id="KW-0472">Membrane</keyword>
<keyword evidence="2" id="KW-0812">Transmembrane</keyword>
<feature type="transmembrane region" description="Helical" evidence="2">
    <location>
        <begin position="70"/>
        <end position="89"/>
    </location>
</feature>
<organism evidence="3 4">
    <name type="scientific">Vicia faba</name>
    <name type="common">Broad bean</name>
    <name type="synonym">Faba vulgaris</name>
    <dbReference type="NCBI Taxonomy" id="3906"/>
    <lineage>
        <taxon>Eukaryota</taxon>
        <taxon>Viridiplantae</taxon>
        <taxon>Streptophyta</taxon>
        <taxon>Embryophyta</taxon>
        <taxon>Tracheophyta</taxon>
        <taxon>Spermatophyta</taxon>
        <taxon>Magnoliopsida</taxon>
        <taxon>eudicotyledons</taxon>
        <taxon>Gunneridae</taxon>
        <taxon>Pentapetalae</taxon>
        <taxon>rosids</taxon>
        <taxon>fabids</taxon>
        <taxon>Fabales</taxon>
        <taxon>Fabaceae</taxon>
        <taxon>Papilionoideae</taxon>
        <taxon>50 kb inversion clade</taxon>
        <taxon>NPAAA clade</taxon>
        <taxon>Hologalegina</taxon>
        <taxon>IRL clade</taxon>
        <taxon>Fabeae</taxon>
        <taxon>Vicia</taxon>
    </lineage>
</organism>
<reference evidence="3 4" key="1">
    <citation type="submission" date="2023-01" db="EMBL/GenBank/DDBJ databases">
        <authorList>
            <person name="Kreplak J."/>
        </authorList>
    </citation>
    <scope>NUCLEOTIDE SEQUENCE [LARGE SCALE GENOMIC DNA]</scope>
</reference>
<gene>
    <name evidence="3" type="ORF">VFH_I426320</name>
</gene>
<name>A0AAV0YYH5_VICFA</name>
<dbReference type="AlphaFoldDB" id="A0AAV0YYH5"/>
<protein>
    <recommendedName>
        <fullName evidence="5">Vomeronasal type-1 receptor</fullName>
    </recommendedName>
</protein>